<organism evidence="1 2">
    <name type="scientific">Eumeta variegata</name>
    <name type="common">Bagworm moth</name>
    <name type="synonym">Eumeta japonica</name>
    <dbReference type="NCBI Taxonomy" id="151549"/>
    <lineage>
        <taxon>Eukaryota</taxon>
        <taxon>Metazoa</taxon>
        <taxon>Ecdysozoa</taxon>
        <taxon>Arthropoda</taxon>
        <taxon>Hexapoda</taxon>
        <taxon>Insecta</taxon>
        <taxon>Pterygota</taxon>
        <taxon>Neoptera</taxon>
        <taxon>Endopterygota</taxon>
        <taxon>Lepidoptera</taxon>
        <taxon>Glossata</taxon>
        <taxon>Ditrysia</taxon>
        <taxon>Tineoidea</taxon>
        <taxon>Psychidae</taxon>
        <taxon>Oiketicinae</taxon>
        <taxon>Eumeta</taxon>
    </lineage>
</organism>
<reference evidence="1 2" key="1">
    <citation type="journal article" date="2019" name="Commun. Biol.">
        <title>The bagworm genome reveals a unique fibroin gene that provides high tensile strength.</title>
        <authorList>
            <person name="Kono N."/>
            <person name="Nakamura H."/>
            <person name="Ohtoshi R."/>
            <person name="Tomita M."/>
            <person name="Numata K."/>
            <person name="Arakawa K."/>
        </authorList>
    </citation>
    <scope>NUCLEOTIDE SEQUENCE [LARGE SCALE GENOMIC DNA]</scope>
</reference>
<dbReference type="AlphaFoldDB" id="A0A4C1WY51"/>
<comment type="caution">
    <text evidence="1">The sequence shown here is derived from an EMBL/GenBank/DDBJ whole genome shotgun (WGS) entry which is preliminary data.</text>
</comment>
<name>A0A4C1WY51_EUMVA</name>
<dbReference type="EMBL" id="BGZK01000679">
    <property type="protein sequence ID" value="GBP55833.1"/>
    <property type="molecule type" value="Genomic_DNA"/>
</dbReference>
<accession>A0A4C1WY51</accession>
<gene>
    <name evidence="1" type="ORF">EVAR_38430_1</name>
</gene>
<evidence type="ECO:0000313" key="2">
    <source>
        <dbReference type="Proteomes" id="UP000299102"/>
    </source>
</evidence>
<proteinExistence type="predicted"/>
<evidence type="ECO:0000313" key="1">
    <source>
        <dbReference type="EMBL" id="GBP55833.1"/>
    </source>
</evidence>
<protein>
    <submittedName>
        <fullName evidence="1">Uncharacterized protein</fullName>
    </submittedName>
</protein>
<keyword evidence="2" id="KW-1185">Reference proteome</keyword>
<sequence>MSVVHNATTILAFDHFASTGSATGTPPRFGAARCITAEPASVQKKNGCCYCTTLNEMFRFRLQFCKLRAVRRAIKLDAPEDFTRAIGLFFCVFELPELSLAERTFLEAILESPIFNDFKTTADLLRYRSVLATRHLPNRERAGRCGVPPQRFT</sequence>
<dbReference type="Proteomes" id="UP000299102">
    <property type="component" value="Unassembled WGS sequence"/>
</dbReference>